<protein>
    <submittedName>
        <fullName evidence="2">Uncharacterized protein</fullName>
    </submittedName>
</protein>
<dbReference type="EMBL" id="MN739631">
    <property type="protein sequence ID" value="QHT17097.1"/>
    <property type="molecule type" value="Genomic_DNA"/>
</dbReference>
<proteinExistence type="predicted"/>
<feature type="compositionally biased region" description="Basic residues" evidence="1">
    <location>
        <begin position="247"/>
        <end position="269"/>
    </location>
</feature>
<evidence type="ECO:0000256" key="1">
    <source>
        <dbReference type="SAM" id="MobiDB-lite"/>
    </source>
</evidence>
<name>A0A6C0DKN9_9ZZZZ</name>
<accession>A0A6C0DKN9</accession>
<sequence>MSFLTAMLKSDLENIGKSAEPYISDTIIEIMNNEDNSKKMINSIISKFLEIIEKKLQNDTETKIKLLSIVKDTMNKDPDIYKNVYKENIELKQRIKDLEEQNMPLAQAETIKQNGGGVGDVVKDIKADVAKTKGEITDGLNQFKGDATEGMEAFNNITNGLQNIKDIKDIPLLGVILNIIIQLSEQKIRDDICNKLNKNKDKIIESAIRVFVKQITDDDYINNIELKEINDSIIKKIKNMESEKVNKKVGGKKFTHKKKSKKSKKSRTK</sequence>
<evidence type="ECO:0000313" key="2">
    <source>
        <dbReference type="EMBL" id="QHT17097.1"/>
    </source>
</evidence>
<feature type="region of interest" description="Disordered" evidence="1">
    <location>
        <begin position="244"/>
        <end position="269"/>
    </location>
</feature>
<dbReference type="AlphaFoldDB" id="A0A6C0DKN9"/>
<organism evidence="2">
    <name type="scientific">viral metagenome</name>
    <dbReference type="NCBI Taxonomy" id="1070528"/>
    <lineage>
        <taxon>unclassified sequences</taxon>
        <taxon>metagenomes</taxon>
        <taxon>organismal metagenomes</taxon>
    </lineage>
</organism>
<reference evidence="2" key="1">
    <citation type="journal article" date="2020" name="Nature">
        <title>Giant virus diversity and host interactions through global metagenomics.</title>
        <authorList>
            <person name="Schulz F."/>
            <person name="Roux S."/>
            <person name="Paez-Espino D."/>
            <person name="Jungbluth S."/>
            <person name="Walsh D.A."/>
            <person name="Denef V.J."/>
            <person name="McMahon K.D."/>
            <person name="Konstantinidis K.T."/>
            <person name="Eloe-Fadrosh E.A."/>
            <person name="Kyrpides N.C."/>
            <person name="Woyke T."/>
        </authorList>
    </citation>
    <scope>NUCLEOTIDE SEQUENCE</scope>
    <source>
        <strain evidence="2">GVMAG-M-3300023174-24</strain>
    </source>
</reference>